<dbReference type="RefSeq" id="WP_073823925.1">
    <property type="nucleotide sequence ID" value="NZ_JAUNKL010000002.1"/>
</dbReference>
<feature type="binding site" evidence="11">
    <location>
        <position position="47"/>
    </location>
    <ligand>
        <name>[4Fe-4S] cluster</name>
        <dbReference type="ChEBI" id="CHEBI:49883"/>
    </ligand>
</feature>
<evidence type="ECO:0000256" key="8">
    <source>
        <dbReference type="ARBA" id="ARBA00023125"/>
    </source>
</evidence>
<dbReference type="AlphaFoldDB" id="A0A1Q5PWJ7"/>
<comment type="function">
    <text evidence="11">Acts as a transcriptional regulator. Probably redox-responsive. The apo- but not holo-form probably binds DNA.</text>
</comment>
<evidence type="ECO:0000256" key="1">
    <source>
        <dbReference type="ARBA" id="ARBA00004496"/>
    </source>
</evidence>
<dbReference type="PROSITE" id="PS51674">
    <property type="entry name" value="4FE4S_WBL"/>
    <property type="match status" value="1"/>
</dbReference>
<feature type="domain" description="4Fe-4S Wbl-type" evidence="12">
    <location>
        <begin position="46"/>
        <end position="103"/>
    </location>
</feature>
<dbReference type="GO" id="GO:0045454">
    <property type="term" value="P:cell redox homeostasis"/>
    <property type="evidence" value="ECO:0007669"/>
    <property type="project" value="TreeGrafter"/>
</dbReference>
<dbReference type="EMBL" id="MQVS01000004">
    <property type="protein sequence ID" value="OKL51842.1"/>
    <property type="molecule type" value="Genomic_DNA"/>
</dbReference>
<name>A0A1Q5PWJ7_9ACTO</name>
<gene>
    <name evidence="11" type="primary">whiB</name>
    <name evidence="13" type="ORF">BSZ40_04965</name>
</gene>
<keyword evidence="14" id="KW-1185">Reference proteome</keyword>
<dbReference type="InterPro" id="IPR034768">
    <property type="entry name" value="4FE4S_WBL"/>
</dbReference>
<feature type="binding site" evidence="11">
    <location>
        <position position="73"/>
    </location>
    <ligand>
        <name>[4Fe-4S] cluster</name>
        <dbReference type="ChEBI" id="CHEBI:49883"/>
    </ligand>
</feature>
<keyword evidence="3 11" id="KW-0004">4Fe-4S</keyword>
<dbReference type="OrthoDB" id="5192305at2"/>
<dbReference type="GO" id="GO:0051539">
    <property type="term" value="F:4 iron, 4 sulfur cluster binding"/>
    <property type="evidence" value="ECO:0007669"/>
    <property type="project" value="UniProtKB-UniRule"/>
</dbReference>
<dbReference type="GO" id="GO:0047134">
    <property type="term" value="F:protein-disulfide reductase [NAD(P)H] activity"/>
    <property type="evidence" value="ECO:0007669"/>
    <property type="project" value="TreeGrafter"/>
</dbReference>
<keyword evidence="6 11" id="KW-0411">Iron-sulfur</keyword>
<comment type="caution">
    <text evidence="13">The sequence shown here is derived from an EMBL/GenBank/DDBJ whole genome shotgun (WGS) entry which is preliminary data.</text>
</comment>
<keyword evidence="9 11" id="KW-1015">Disulfide bond</keyword>
<accession>A0A1Q5PWJ7</accession>
<feature type="binding site" evidence="11">
    <location>
        <position position="79"/>
    </location>
    <ligand>
        <name>[4Fe-4S] cluster</name>
        <dbReference type="ChEBI" id="CHEBI:49883"/>
    </ligand>
</feature>
<dbReference type="HAMAP" id="MF_01479">
    <property type="entry name" value="WhiB"/>
    <property type="match status" value="1"/>
</dbReference>
<evidence type="ECO:0000256" key="4">
    <source>
        <dbReference type="ARBA" id="ARBA00022723"/>
    </source>
</evidence>
<dbReference type="GO" id="GO:0046872">
    <property type="term" value="F:metal ion binding"/>
    <property type="evidence" value="ECO:0007669"/>
    <property type="project" value="UniProtKB-KW"/>
</dbReference>
<keyword evidence="10 11" id="KW-0804">Transcription</keyword>
<evidence type="ECO:0000256" key="11">
    <source>
        <dbReference type="HAMAP-Rule" id="MF_01479"/>
    </source>
</evidence>
<evidence type="ECO:0000313" key="14">
    <source>
        <dbReference type="Proteomes" id="UP000185612"/>
    </source>
</evidence>
<dbReference type="PANTHER" id="PTHR38839">
    <property type="entry name" value="TRANSCRIPTIONAL REGULATOR WHID-RELATED"/>
    <property type="match status" value="1"/>
</dbReference>
<dbReference type="GO" id="GO:0005737">
    <property type="term" value="C:cytoplasm"/>
    <property type="evidence" value="ECO:0007669"/>
    <property type="project" value="UniProtKB-SubCell"/>
</dbReference>
<dbReference type="PANTHER" id="PTHR38839:SF4">
    <property type="entry name" value="TRANSCRIPTIONAL REGULATOR WHIB"/>
    <property type="match status" value="1"/>
</dbReference>
<keyword evidence="11" id="KW-0963">Cytoplasm</keyword>
<evidence type="ECO:0000256" key="3">
    <source>
        <dbReference type="ARBA" id="ARBA00022485"/>
    </source>
</evidence>
<evidence type="ECO:0000313" key="13">
    <source>
        <dbReference type="EMBL" id="OKL51842.1"/>
    </source>
</evidence>
<keyword evidence="8 11" id="KW-0238">DNA-binding</keyword>
<reference evidence="14" key="1">
    <citation type="submission" date="2016-12" db="EMBL/GenBank/DDBJ databases">
        <authorList>
            <person name="Meng X."/>
        </authorList>
    </citation>
    <scope>NUCLEOTIDE SEQUENCE [LARGE SCALE GENOMIC DNA]</scope>
    <source>
        <strain evidence="14">DSM 20732</strain>
    </source>
</reference>
<keyword evidence="5 11" id="KW-0408">Iron</keyword>
<keyword evidence="7 11" id="KW-0805">Transcription regulation</keyword>
<evidence type="ECO:0000256" key="2">
    <source>
        <dbReference type="ARBA" id="ARBA00006597"/>
    </source>
</evidence>
<evidence type="ECO:0000256" key="10">
    <source>
        <dbReference type="ARBA" id="ARBA00023163"/>
    </source>
</evidence>
<dbReference type="InterPro" id="IPR003482">
    <property type="entry name" value="Whib"/>
</dbReference>
<keyword evidence="4 11" id="KW-0479">Metal-binding</keyword>
<evidence type="ECO:0000256" key="6">
    <source>
        <dbReference type="ARBA" id="ARBA00023014"/>
    </source>
</evidence>
<comment type="PTM">
    <text evidence="11">The Fe-S cluster can be nitrosylated by nitric oxide (NO).</text>
</comment>
<comment type="cofactor">
    <cofactor evidence="11">
        <name>[4Fe-4S] cluster</name>
        <dbReference type="ChEBI" id="CHEBI:49883"/>
    </cofactor>
    <text evidence="11">Binds 1 [4Fe-4S] cluster per subunit. Following nitrosylation of the [4Fe-4S] cluster binds 1 [4Fe-8(NO)] cluster per subunit.</text>
</comment>
<organism evidence="13 14">
    <name type="scientific">Buchananella hordeovulneris</name>
    <dbReference type="NCBI Taxonomy" id="52770"/>
    <lineage>
        <taxon>Bacteria</taxon>
        <taxon>Bacillati</taxon>
        <taxon>Actinomycetota</taxon>
        <taxon>Actinomycetes</taxon>
        <taxon>Actinomycetales</taxon>
        <taxon>Actinomycetaceae</taxon>
        <taxon>Buchananella</taxon>
    </lineage>
</organism>
<comment type="PTM">
    <text evidence="11">Upon Fe-S cluster removal intramolecular disulfide bonds are formed.</text>
</comment>
<dbReference type="GO" id="GO:0045892">
    <property type="term" value="P:negative regulation of DNA-templated transcription"/>
    <property type="evidence" value="ECO:0007669"/>
    <property type="project" value="TreeGrafter"/>
</dbReference>
<dbReference type="STRING" id="52770.BSZ40_04965"/>
<protein>
    <recommendedName>
        <fullName evidence="11">Transcriptional regulator WhiB</fullName>
    </recommendedName>
</protein>
<evidence type="ECO:0000256" key="7">
    <source>
        <dbReference type="ARBA" id="ARBA00023015"/>
    </source>
</evidence>
<feature type="binding site" evidence="11">
    <location>
        <position position="70"/>
    </location>
    <ligand>
        <name>[4Fe-4S] cluster</name>
        <dbReference type="ChEBI" id="CHEBI:49883"/>
    </ligand>
</feature>
<dbReference type="GO" id="GO:0035731">
    <property type="term" value="F:dinitrosyl-iron complex binding"/>
    <property type="evidence" value="ECO:0007669"/>
    <property type="project" value="UniProtKB-UniRule"/>
</dbReference>
<evidence type="ECO:0000256" key="5">
    <source>
        <dbReference type="ARBA" id="ARBA00023004"/>
    </source>
</evidence>
<dbReference type="GO" id="GO:0003677">
    <property type="term" value="F:DNA binding"/>
    <property type="evidence" value="ECO:0007669"/>
    <property type="project" value="UniProtKB-UniRule"/>
</dbReference>
<comment type="similarity">
    <text evidence="2 11">Belongs to the WhiB family.</text>
</comment>
<proteinExistence type="inferred from homology"/>
<evidence type="ECO:0000259" key="12">
    <source>
        <dbReference type="PROSITE" id="PS51674"/>
    </source>
</evidence>
<dbReference type="Proteomes" id="UP000185612">
    <property type="component" value="Unassembled WGS sequence"/>
</dbReference>
<evidence type="ECO:0000256" key="9">
    <source>
        <dbReference type="ARBA" id="ARBA00023157"/>
    </source>
</evidence>
<comment type="subcellular location">
    <subcellularLocation>
        <location evidence="1 11">Cytoplasm</location>
    </subcellularLocation>
</comment>
<sequence>MAGNEAAEASTWNIFGDGPIARSADRALATALGFGESDLAWLGLALCAQTDPEAFYPDKGGSTQPAKAVCENCEVRQQCLQYALDNDERYGIWGGMSDRERRRYKRSGRR</sequence>
<dbReference type="Pfam" id="PF02467">
    <property type="entry name" value="Whib"/>
    <property type="match status" value="1"/>
</dbReference>